<comment type="caution">
    <text evidence="1">The sequence shown here is derived from an EMBL/GenBank/DDBJ whole genome shotgun (WGS) entry which is preliminary data.</text>
</comment>
<protein>
    <submittedName>
        <fullName evidence="1">Uncharacterized protein</fullName>
    </submittedName>
</protein>
<dbReference type="RefSeq" id="WP_152234792.1">
    <property type="nucleotide sequence ID" value="NZ_JBHSKZ010000026.1"/>
</dbReference>
<dbReference type="AlphaFoldDB" id="A0A6I1GKZ7"/>
<proteinExistence type="predicted"/>
<dbReference type="EMBL" id="WBVT01000023">
    <property type="protein sequence ID" value="KAB7790047.1"/>
    <property type="molecule type" value="Genomic_DNA"/>
</dbReference>
<reference evidence="1 2" key="1">
    <citation type="submission" date="2019-09" db="EMBL/GenBank/DDBJ databases">
        <title>Characterization of the phylogenetic diversity of two novel species belonging to the genus Bifidobacterium: Bifidobacterium cebidarum sp. nov. and Bifidobacterium leontopitheci sp. nov.</title>
        <authorList>
            <person name="Lugli G.A."/>
            <person name="Duranti S."/>
            <person name="Milani C."/>
            <person name="Turroni F."/>
            <person name="Ventura M."/>
        </authorList>
    </citation>
    <scope>NUCLEOTIDE SEQUENCE [LARGE SCALE GENOMIC DNA]</scope>
    <source>
        <strain evidence="1 2">LMG 31471</strain>
    </source>
</reference>
<keyword evidence="2" id="KW-1185">Reference proteome</keyword>
<gene>
    <name evidence="1" type="ORF">F7D09_1467</name>
</gene>
<evidence type="ECO:0000313" key="1">
    <source>
        <dbReference type="EMBL" id="KAB7790047.1"/>
    </source>
</evidence>
<organism evidence="1 2">
    <name type="scientific">Bifidobacterium leontopitheci</name>
    <dbReference type="NCBI Taxonomy" id="2650774"/>
    <lineage>
        <taxon>Bacteria</taxon>
        <taxon>Bacillati</taxon>
        <taxon>Actinomycetota</taxon>
        <taxon>Actinomycetes</taxon>
        <taxon>Bifidobacteriales</taxon>
        <taxon>Bifidobacteriaceae</taxon>
        <taxon>Bifidobacterium</taxon>
    </lineage>
</organism>
<sequence length="60" mass="6944">MGFFFSDEPTYDVVKVGGWFFGDQVVLGDVSMDEAQDYIDRRSGWFNGDGNTYKIVRHRD</sequence>
<name>A0A6I1GKZ7_9BIFI</name>
<accession>A0A6I1GKZ7</accession>
<evidence type="ECO:0000313" key="2">
    <source>
        <dbReference type="Proteomes" id="UP000441772"/>
    </source>
</evidence>
<dbReference type="Proteomes" id="UP000441772">
    <property type="component" value="Unassembled WGS sequence"/>
</dbReference>